<keyword evidence="4" id="KW-1185">Reference proteome</keyword>
<dbReference type="InterPro" id="IPR051325">
    <property type="entry name" value="Nudix_hydrolase_domain"/>
</dbReference>
<dbReference type="SUPFAM" id="SSF55811">
    <property type="entry name" value="Nudix"/>
    <property type="match status" value="1"/>
</dbReference>
<dbReference type="InterPro" id="IPR020084">
    <property type="entry name" value="NUDIX_hydrolase_CS"/>
</dbReference>
<evidence type="ECO:0000259" key="2">
    <source>
        <dbReference type="PROSITE" id="PS51462"/>
    </source>
</evidence>
<dbReference type="AlphaFoldDB" id="A0A7W7S5X1"/>
<dbReference type="GO" id="GO:0006167">
    <property type="term" value="P:AMP biosynthetic process"/>
    <property type="evidence" value="ECO:0007669"/>
    <property type="project" value="TreeGrafter"/>
</dbReference>
<evidence type="ECO:0000313" key="4">
    <source>
        <dbReference type="Proteomes" id="UP000573327"/>
    </source>
</evidence>
<keyword evidence="1" id="KW-0378">Hydrolase</keyword>
<dbReference type="Gene3D" id="3.90.79.10">
    <property type="entry name" value="Nucleoside Triphosphate Pyrophosphohydrolase"/>
    <property type="match status" value="1"/>
</dbReference>
<dbReference type="PROSITE" id="PS00893">
    <property type="entry name" value="NUDIX_BOX"/>
    <property type="match status" value="1"/>
</dbReference>
<name>A0A7W7S5X1_9ACTN</name>
<dbReference type="PANTHER" id="PTHR21340">
    <property type="entry name" value="DIADENOSINE 5,5-P1,P4-TETRAPHOSPHATE PYROPHOSPHOHYDROLASE MUTT"/>
    <property type="match status" value="1"/>
</dbReference>
<dbReference type="PROSITE" id="PS51462">
    <property type="entry name" value="NUDIX"/>
    <property type="match status" value="1"/>
</dbReference>
<feature type="domain" description="Nudix hydrolase" evidence="2">
    <location>
        <begin position="16"/>
        <end position="152"/>
    </location>
</feature>
<dbReference type="InterPro" id="IPR015797">
    <property type="entry name" value="NUDIX_hydrolase-like_dom_sf"/>
</dbReference>
<evidence type="ECO:0000313" key="3">
    <source>
        <dbReference type="EMBL" id="MBB4944494.1"/>
    </source>
</evidence>
<sequence>MTSPALAPADFAATLPPHALSATVLLTDEAGRVLMLHQARAYPGHPAWWQLPGGLGDLGENPLAAARRETAEETGIHLSGRLLRPLAVDYRAAAGGWPPVIDFAFDAPALPVGHEVRLSSEHDAFAWRTHDQWLPFLQPQQLAWFASLWRAHRTGTTVVLTDGHEPAAQSSARGRP</sequence>
<dbReference type="GO" id="GO:0006754">
    <property type="term" value="P:ATP biosynthetic process"/>
    <property type="evidence" value="ECO:0007669"/>
    <property type="project" value="TreeGrafter"/>
</dbReference>
<proteinExistence type="predicted"/>
<dbReference type="Proteomes" id="UP000573327">
    <property type="component" value="Unassembled WGS sequence"/>
</dbReference>
<protein>
    <submittedName>
        <fullName evidence="3">8-oxo-dGTP pyrophosphatase MutT (NUDIX family)</fullName>
    </submittedName>
</protein>
<reference evidence="3 4" key="1">
    <citation type="submission" date="2020-08" db="EMBL/GenBank/DDBJ databases">
        <title>Sequencing the genomes of 1000 actinobacteria strains.</title>
        <authorList>
            <person name="Klenk H.-P."/>
        </authorList>
    </citation>
    <scope>NUCLEOTIDE SEQUENCE [LARGE SCALE GENOMIC DNA]</scope>
    <source>
        <strain evidence="3 4">DSM 44786</strain>
    </source>
</reference>
<dbReference type="CDD" id="cd02883">
    <property type="entry name" value="NUDIX_Hydrolase"/>
    <property type="match status" value="1"/>
</dbReference>
<dbReference type="PANTHER" id="PTHR21340:SF0">
    <property type="entry name" value="BIS(5'-NUCLEOSYL)-TETRAPHOSPHATASE [ASYMMETRICAL]"/>
    <property type="match status" value="1"/>
</dbReference>
<comment type="caution">
    <text evidence="3">The sequence shown here is derived from an EMBL/GenBank/DDBJ whole genome shotgun (WGS) entry which is preliminary data.</text>
</comment>
<dbReference type="RefSeq" id="WP_184910487.1">
    <property type="nucleotide sequence ID" value="NZ_JACHJR010000001.1"/>
</dbReference>
<dbReference type="GO" id="GO:0004081">
    <property type="term" value="F:bis(5'-nucleosyl)-tetraphosphatase (asymmetrical) activity"/>
    <property type="evidence" value="ECO:0007669"/>
    <property type="project" value="TreeGrafter"/>
</dbReference>
<dbReference type="Pfam" id="PF00293">
    <property type="entry name" value="NUDIX"/>
    <property type="match status" value="1"/>
</dbReference>
<gene>
    <name evidence="3" type="ORF">F4556_000029</name>
</gene>
<dbReference type="EMBL" id="JACHJR010000001">
    <property type="protein sequence ID" value="MBB4944494.1"/>
    <property type="molecule type" value="Genomic_DNA"/>
</dbReference>
<organism evidence="3 4">
    <name type="scientific">Kitasatospora gansuensis</name>
    <dbReference type="NCBI Taxonomy" id="258050"/>
    <lineage>
        <taxon>Bacteria</taxon>
        <taxon>Bacillati</taxon>
        <taxon>Actinomycetota</taxon>
        <taxon>Actinomycetes</taxon>
        <taxon>Kitasatosporales</taxon>
        <taxon>Streptomycetaceae</taxon>
        <taxon>Kitasatospora</taxon>
    </lineage>
</organism>
<evidence type="ECO:0000256" key="1">
    <source>
        <dbReference type="ARBA" id="ARBA00022801"/>
    </source>
</evidence>
<accession>A0A7W7S5X1</accession>
<dbReference type="InterPro" id="IPR000086">
    <property type="entry name" value="NUDIX_hydrolase_dom"/>
</dbReference>